<name>A0A8B6EDV6_MYTGA</name>
<feature type="region of interest" description="Disordered" evidence="1">
    <location>
        <begin position="73"/>
        <end position="94"/>
    </location>
</feature>
<dbReference type="Proteomes" id="UP000596742">
    <property type="component" value="Unassembled WGS sequence"/>
</dbReference>
<evidence type="ECO:0000313" key="2">
    <source>
        <dbReference type="EMBL" id="VDI32122.1"/>
    </source>
</evidence>
<reference evidence="2" key="1">
    <citation type="submission" date="2018-11" db="EMBL/GenBank/DDBJ databases">
        <authorList>
            <person name="Alioto T."/>
            <person name="Alioto T."/>
        </authorList>
    </citation>
    <scope>NUCLEOTIDE SEQUENCE</scope>
</reference>
<evidence type="ECO:0000256" key="1">
    <source>
        <dbReference type="SAM" id="MobiDB-lite"/>
    </source>
</evidence>
<keyword evidence="3" id="KW-1185">Reference proteome</keyword>
<dbReference type="EMBL" id="UYJE01004880">
    <property type="protein sequence ID" value="VDI32122.1"/>
    <property type="molecule type" value="Genomic_DNA"/>
</dbReference>
<protein>
    <submittedName>
        <fullName evidence="2">Uncharacterized protein</fullName>
    </submittedName>
</protein>
<dbReference type="OrthoDB" id="6155261at2759"/>
<accession>A0A8B6EDV6</accession>
<organism evidence="2 3">
    <name type="scientific">Mytilus galloprovincialis</name>
    <name type="common">Mediterranean mussel</name>
    <dbReference type="NCBI Taxonomy" id="29158"/>
    <lineage>
        <taxon>Eukaryota</taxon>
        <taxon>Metazoa</taxon>
        <taxon>Spiralia</taxon>
        <taxon>Lophotrochozoa</taxon>
        <taxon>Mollusca</taxon>
        <taxon>Bivalvia</taxon>
        <taxon>Autobranchia</taxon>
        <taxon>Pteriomorphia</taxon>
        <taxon>Mytilida</taxon>
        <taxon>Mytiloidea</taxon>
        <taxon>Mytilidae</taxon>
        <taxon>Mytilinae</taxon>
        <taxon>Mytilus</taxon>
    </lineage>
</organism>
<evidence type="ECO:0000313" key="3">
    <source>
        <dbReference type="Proteomes" id="UP000596742"/>
    </source>
</evidence>
<sequence length="121" mass="13758">MIIGITEVKPKNSAYKLNPAEFNLDLIDNYDLFSINIDSDKGRGKHEKKLSTNAKKNPKAIWKYIKSKSKTRSGIGELLTDQNDETSRKTDDDKEKAEILATFFNSVFTKEPEGEVPYLTK</sequence>
<feature type="compositionally biased region" description="Basic and acidic residues" evidence="1">
    <location>
        <begin position="85"/>
        <end position="94"/>
    </location>
</feature>
<proteinExistence type="predicted"/>
<gene>
    <name evidence="2" type="ORF">MGAL_10B030723</name>
</gene>
<comment type="caution">
    <text evidence="2">The sequence shown here is derived from an EMBL/GenBank/DDBJ whole genome shotgun (WGS) entry which is preliminary data.</text>
</comment>
<dbReference type="AlphaFoldDB" id="A0A8B6EDV6"/>